<proteinExistence type="predicted"/>
<sequence>MENKVPFYQKISYGATDCAGNLLYVVISTYLLYFFTDVFGLSVGIAGTLLLATRLVDAVDAPIWGFLVDHTHTKWGQSRPYFLWICIPFAFFTWLTFTTPSLSPKMKVVYAAVTYICAGVCYTGIATPITSILPNLSNDSKERVVLNSYRMVGGNIGKLFTNLTLPLVAILGAGNDRKGFSFTLAIFGVVAVILLISAFKNLREKNVSNLKSIPIKKSVGAVKGNWPWILLVSANLIYWIGSNVMSSSQIYYFEYNLHMKYLVSVVGALSFLTIGGMILIPFMVKISNKRSVMIGSLIVSAVANMLIHFAGGSVAAVIVLYVISSIGSGVACSMPFAMLSDTVDFGEWKTGIRASGFLTSIGSAFCIKAGSGIGGFIPAQIMGAFGYVANKTQTASSLFGIEFSFVWLPAILFLAACIPMVIYGKYEKNEINIKNELEARRAVQA</sequence>
<keyword evidence="2" id="KW-1185">Reference proteome</keyword>
<dbReference type="EMBL" id="CP096983">
    <property type="protein sequence ID" value="URZ13373.1"/>
    <property type="molecule type" value="Genomic_DNA"/>
</dbReference>
<dbReference type="CDD" id="cd17332">
    <property type="entry name" value="MFS_MelB_like"/>
    <property type="match status" value="1"/>
</dbReference>
<protein>
    <submittedName>
        <fullName evidence="1">Isoprimeverose transporter</fullName>
    </submittedName>
</protein>
<reference evidence="1 2" key="1">
    <citation type="submission" date="2022-04" db="EMBL/GenBank/DDBJ databases">
        <title>Genome sequence of C. roseum typestrain.</title>
        <authorList>
            <person name="Poehlein A."/>
            <person name="Schoch T."/>
            <person name="Duerre P."/>
            <person name="Daniel R."/>
        </authorList>
    </citation>
    <scope>NUCLEOTIDE SEQUENCE [LARGE SCALE GENOMIC DNA]</scope>
    <source>
        <strain evidence="1 2">DSM 7320</strain>
    </source>
</reference>
<dbReference type="Proteomes" id="UP000190951">
    <property type="component" value="Chromosome"/>
</dbReference>
<gene>
    <name evidence="1" type="primary">xylP_5</name>
    <name evidence="1" type="ORF">CROST_041390</name>
</gene>
<evidence type="ECO:0000313" key="1">
    <source>
        <dbReference type="EMBL" id="URZ13373.1"/>
    </source>
</evidence>
<accession>A0A1S8LWT6</accession>
<dbReference type="AlphaFoldDB" id="A0A1S8LWT6"/>
<evidence type="ECO:0000313" key="2">
    <source>
        <dbReference type="Proteomes" id="UP000190951"/>
    </source>
</evidence>
<dbReference type="Gene3D" id="1.20.1250.20">
    <property type="entry name" value="MFS general substrate transporter like domains"/>
    <property type="match status" value="2"/>
</dbReference>
<dbReference type="SUPFAM" id="SSF103473">
    <property type="entry name" value="MFS general substrate transporter"/>
    <property type="match status" value="1"/>
</dbReference>
<dbReference type="KEGG" id="crw:CROST_041390"/>
<dbReference type="InterPro" id="IPR039672">
    <property type="entry name" value="MFS_2"/>
</dbReference>
<dbReference type="GO" id="GO:0015293">
    <property type="term" value="F:symporter activity"/>
    <property type="evidence" value="ECO:0007669"/>
    <property type="project" value="InterPro"/>
</dbReference>
<dbReference type="NCBIfam" id="TIGR00792">
    <property type="entry name" value="gph"/>
    <property type="match status" value="1"/>
</dbReference>
<dbReference type="Pfam" id="PF13347">
    <property type="entry name" value="MFS_2"/>
    <property type="match status" value="1"/>
</dbReference>
<dbReference type="InterPro" id="IPR036259">
    <property type="entry name" value="MFS_trans_sf"/>
</dbReference>
<dbReference type="PANTHER" id="PTHR11328">
    <property type="entry name" value="MAJOR FACILITATOR SUPERFAMILY DOMAIN-CONTAINING PROTEIN"/>
    <property type="match status" value="1"/>
</dbReference>
<dbReference type="InterPro" id="IPR001927">
    <property type="entry name" value="Na/Gal_symport"/>
</dbReference>
<dbReference type="PANTHER" id="PTHR11328:SF24">
    <property type="entry name" value="MAJOR FACILITATOR SUPERFAMILY (MFS) PROFILE DOMAIN-CONTAINING PROTEIN"/>
    <property type="match status" value="1"/>
</dbReference>
<dbReference type="STRING" id="84029.CROST_37860"/>
<organism evidence="1 2">
    <name type="scientific">Clostridium felsineum</name>
    <dbReference type="NCBI Taxonomy" id="36839"/>
    <lineage>
        <taxon>Bacteria</taxon>
        <taxon>Bacillati</taxon>
        <taxon>Bacillota</taxon>
        <taxon>Clostridia</taxon>
        <taxon>Eubacteriales</taxon>
        <taxon>Clostridiaceae</taxon>
        <taxon>Clostridium</taxon>
    </lineage>
</organism>
<dbReference type="GO" id="GO:0005886">
    <property type="term" value="C:plasma membrane"/>
    <property type="evidence" value="ECO:0007669"/>
    <property type="project" value="TreeGrafter"/>
</dbReference>
<name>A0A1S8LWT6_9CLOT</name>
<dbReference type="GO" id="GO:0006814">
    <property type="term" value="P:sodium ion transport"/>
    <property type="evidence" value="ECO:0007669"/>
    <property type="project" value="InterPro"/>
</dbReference>
<dbReference type="GO" id="GO:0008643">
    <property type="term" value="P:carbohydrate transport"/>
    <property type="evidence" value="ECO:0007669"/>
    <property type="project" value="InterPro"/>
</dbReference>